<organism evidence="2 3">
    <name type="scientific">Natronoglycomyces albus</name>
    <dbReference type="NCBI Taxonomy" id="2811108"/>
    <lineage>
        <taxon>Bacteria</taxon>
        <taxon>Bacillati</taxon>
        <taxon>Actinomycetota</taxon>
        <taxon>Actinomycetes</taxon>
        <taxon>Glycomycetales</taxon>
        <taxon>Glycomycetaceae</taxon>
        <taxon>Natronoglycomyces</taxon>
    </lineage>
</organism>
<dbReference type="CDD" id="cd04301">
    <property type="entry name" value="NAT_SF"/>
    <property type="match status" value="1"/>
</dbReference>
<dbReference type="InterPro" id="IPR016181">
    <property type="entry name" value="Acyl_CoA_acyltransferase"/>
</dbReference>
<dbReference type="Gene3D" id="3.40.630.30">
    <property type="match status" value="1"/>
</dbReference>
<keyword evidence="3" id="KW-1185">Reference proteome</keyword>
<dbReference type="GO" id="GO:0016747">
    <property type="term" value="F:acyltransferase activity, transferring groups other than amino-acyl groups"/>
    <property type="evidence" value="ECO:0007669"/>
    <property type="project" value="InterPro"/>
</dbReference>
<reference evidence="2" key="1">
    <citation type="submission" date="2021-02" db="EMBL/GenBank/DDBJ databases">
        <title>Natronoglycomyces albus gen. nov., sp. nov, a haloalkaliphilic actinobacterium from a soda solonchak soil.</title>
        <authorList>
            <person name="Sorokin D.Y."/>
            <person name="Khijniak T.V."/>
            <person name="Zakharycheva A.P."/>
            <person name="Boueva O.V."/>
            <person name="Ariskina E.V."/>
            <person name="Hahnke R.L."/>
            <person name="Bunk B."/>
            <person name="Sproer C."/>
            <person name="Schumann P."/>
            <person name="Evtushenko L.I."/>
            <person name="Kublanov I.V."/>
        </authorList>
    </citation>
    <scope>NUCLEOTIDE SEQUENCE</scope>
    <source>
        <strain evidence="2">DSM 106290</strain>
    </source>
</reference>
<evidence type="ECO:0000313" key="3">
    <source>
        <dbReference type="Proteomes" id="UP000662939"/>
    </source>
</evidence>
<proteinExistence type="predicted"/>
<dbReference type="SUPFAM" id="SSF55729">
    <property type="entry name" value="Acyl-CoA N-acyltransferases (Nat)"/>
    <property type="match status" value="1"/>
</dbReference>
<sequence>MKIQHFDRQDEAQFASLINLLKECAAHDEPGNSPRCPVEMKFILNHEGAETDVAAFVALEDGQVRGAAIVLSPIEDNTHLSQFNVYVAPEYRRSGIGTSLFEFAAENSLATDRPAWMARTVNAIPGGPARASAGAAFAEAKGFTAALNLHRRRSNLHEADLEVEQALEDDLGDHVSDYELVEWVGTPPEDIIEGVAALTSLIMDQVPSGEVMVEEQKFNAERLRTVEDLDVQCGIKVVSTAARHKETGQIAAMSRAAVNAEPGTEAEIRITLVDPQHRGHRLGTLVKIGLHRQLRRDFPQVVHVKTGNADINPHMSAINDKLGYVEFEKAVIFQRVASH</sequence>
<dbReference type="KEGG" id="nav:JQS30_16560"/>
<dbReference type="EMBL" id="CP070496">
    <property type="protein sequence ID" value="QSB05335.1"/>
    <property type="molecule type" value="Genomic_DNA"/>
</dbReference>
<dbReference type="AlphaFoldDB" id="A0A895XQB9"/>
<name>A0A895XQB9_9ACTN</name>
<feature type="domain" description="N-acetyltransferase" evidence="1">
    <location>
        <begin position="1"/>
        <end position="168"/>
    </location>
</feature>
<dbReference type="InterPro" id="IPR000182">
    <property type="entry name" value="GNAT_dom"/>
</dbReference>
<evidence type="ECO:0000313" key="2">
    <source>
        <dbReference type="EMBL" id="QSB05335.1"/>
    </source>
</evidence>
<protein>
    <submittedName>
        <fullName evidence="2">GNAT family N-acetyltransferase</fullName>
    </submittedName>
</protein>
<dbReference type="Proteomes" id="UP000662939">
    <property type="component" value="Chromosome"/>
</dbReference>
<dbReference type="PROSITE" id="PS51186">
    <property type="entry name" value="GNAT"/>
    <property type="match status" value="1"/>
</dbReference>
<evidence type="ECO:0000259" key="1">
    <source>
        <dbReference type="PROSITE" id="PS51186"/>
    </source>
</evidence>
<dbReference type="RefSeq" id="WP_213171343.1">
    <property type="nucleotide sequence ID" value="NZ_CP070496.1"/>
</dbReference>
<dbReference type="Pfam" id="PF13508">
    <property type="entry name" value="Acetyltransf_7"/>
    <property type="match status" value="1"/>
</dbReference>
<gene>
    <name evidence="2" type="ORF">JQS30_16560</name>
</gene>
<accession>A0A895XQB9</accession>